<accession>A0A4Y2A180</accession>
<evidence type="ECO:0000313" key="1">
    <source>
        <dbReference type="EMBL" id="GBL73561.1"/>
    </source>
</evidence>
<proteinExistence type="predicted"/>
<dbReference type="Proteomes" id="UP000499080">
    <property type="component" value="Unassembled WGS sequence"/>
</dbReference>
<dbReference type="AlphaFoldDB" id="A0A4Y2A180"/>
<reference evidence="1 2" key="1">
    <citation type="journal article" date="2019" name="Sci. Rep.">
        <title>Orb-weaving spider Araneus ventricosus genome elucidates the spidroin gene catalogue.</title>
        <authorList>
            <person name="Kono N."/>
            <person name="Nakamura H."/>
            <person name="Ohtoshi R."/>
            <person name="Moran D.A.P."/>
            <person name="Shinohara A."/>
            <person name="Yoshida Y."/>
            <person name="Fujiwara M."/>
            <person name="Mori M."/>
            <person name="Tomita M."/>
            <person name="Arakawa K."/>
        </authorList>
    </citation>
    <scope>NUCLEOTIDE SEQUENCE [LARGE SCALE GENOMIC DNA]</scope>
</reference>
<keyword evidence="2" id="KW-1185">Reference proteome</keyword>
<comment type="caution">
    <text evidence="1">The sequence shown here is derived from an EMBL/GenBank/DDBJ whole genome shotgun (WGS) entry which is preliminary data.</text>
</comment>
<sequence>MLRVHENKTRIKLFALQTRSCAYQIKYQRGSQSGINKHSADGKLRCASKNMPQSTLQHALLITRRRKACAYQAPAAWHWCRTANRHRVRSCVAQYLHARTRADNAHEQTAAESRHRRTPHALLTYRRIISTRCHLSAAHGA</sequence>
<gene>
    <name evidence="1" type="ORF">AVEN_107804_1</name>
</gene>
<evidence type="ECO:0000313" key="2">
    <source>
        <dbReference type="Proteomes" id="UP000499080"/>
    </source>
</evidence>
<dbReference type="EMBL" id="BGPR01079221">
    <property type="protein sequence ID" value="GBL73561.1"/>
    <property type="molecule type" value="Genomic_DNA"/>
</dbReference>
<organism evidence="1 2">
    <name type="scientific">Araneus ventricosus</name>
    <name type="common">Orbweaver spider</name>
    <name type="synonym">Epeira ventricosa</name>
    <dbReference type="NCBI Taxonomy" id="182803"/>
    <lineage>
        <taxon>Eukaryota</taxon>
        <taxon>Metazoa</taxon>
        <taxon>Ecdysozoa</taxon>
        <taxon>Arthropoda</taxon>
        <taxon>Chelicerata</taxon>
        <taxon>Arachnida</taxon>
        <taxon>Araneae</taxon>
        <taxon>Araneomorphae</taxon>
        <taxon>Entelegynae</taxon>
        <taxon>Araneoidea</taxon>
        <taxon>Araneidae</taxon>
        <taxon>Araneus</taxon>
    </lineage>
</organism>
<name>A0A4Y2A180_ARAVE</name>
<protein>
    <submittedName>
        <fullName evidence="1">Uncharacterized protein</fullName>
    </submittedName>
</protein>